<feature type="transmembrane region" description="Helical" evidence="7">
    <location>
        <begin position="89"/>
        <end position="106"/>
    </location>
</feature>
<feature type="transmembrane region" description="Helical" evidence="7">
    <location>
        <begin position="126"/>
        <end position="143"/>
    </location>
</feature>
<keyword evidence="9" id="KW-1185">Reference proteome</keyword>
<organism evidence="8 9">
    <name type="scientific">Leeia speluncae</name>
    <dbReference type="NCBI Taxonomy" id="2884804"/>
    <lineage>
        <taxon>Bacteria</taxon>
        <taxon>Pseudomonadati</taxon>
        <taxon>Pseudomonadota</taxon>
        <taxon>Betaproteobacteria</taxon>
        <taxon>Neisseriales</taxon>
        <taxon>Leeiaceae</taxon>
        <taxon>Leeia</taxon>
    </lineage>
</organism>
<comment type="similarity">
    <text evidence="2">Belongs to the DoxX family.</text>
</comment>
<feature type="transmembrane region" description="Helical" evidence="7">
    <location>
        <begin position="12"/>
        <end position="35"/>
    </location>
</feature>
<keyword evidence="4 7" id="KW-0812">Transmembrane</keyword>
<sequence>MRRSQSNREWQAPWLTALQSIALLLMRIEIFRVFFRSGLTKIDDWSITIALFTDEYHVPLLPPSIAAPLATGGELIFSALLIAGLFGRWAAIGLFGVNAMAVIAYWHGLVTPASVWTPGLYDHWQWGLMLFALSVFGTGGIGLDRFRKSA</sequence>
<evidence type="ECO:0000313" key="8">
    <source>
        <dbReference type="EMBL" id="MCB6183307.1"/>
    </source>
</evidence>
<protein>
    <submittedName>
        <fullName evidence="8">DoxX family protein</fullName>
    </submittedName>
</protein>
<dbReference type="Proteomes" id="UP001165395">
    <property type="component" value="Unassembled WGS sequence"/>
</dbReference>
<reference evidence="8" key="1">
    <citation type="submission" date="2021-10" db="EMBL/GenBank/DDBJ databases">
        <title>The complete genome sequence of Leeia sp. TBRC 13508.</title>
        <authorList>
            <person name="Charoenyingcharoen P."/>
            <person name="Yukphan P."/>
        </authorList>
    </citation>
    <scope>NUCLEOTIDE SEQUENCE</scope>
    <source>
        <strain evidence="8">TBRC 13508</strain>
    </source>
</reference>
<comment type="subcellular location">
    <subcellularLocation>
        <location evidence="1">Cell membrane</location>
        <topology evidence="1">Multi-pass membrane protein</topology>
    </subcellularLocation>
</comment>
<comment type="caution">
    <text evidence="8">The sequence shown here is derived from an EMBL/GenBank/DDBJ whole genome shotgun (WGS) entry which is preliminary data.</text>
</comment>
<dbReference type="InterPro" id="IPR032808">
    <property type="entry name" value="DoxX"/>
</dbReference>
<evidence type="ECO:0000313" key="9">
    <source>
        <dbReference type="Proteomes" id="UP001165395"/>
    </source>
</evidence>
<accession>A0ABS8D551</accession>
<evidence type="ECO:0000256" key="4">
    <source>
        <dbReference type="ARBA" id="ARBA00022692"/>
    </source>
</evidence>
<proteinExistence type="inferred from homology"/>
<evidence type="ECO:0000256" key="6">
    <source>
        <dbReference type="ARBA" id="ARBA00023136"/>
    </source>
</evidence>
<evidence type="ECO:0000256" key="1">
    <source>
        <dbReference type="ARBA" id="ARBA00004651"/>
    </source>
</evidence>
<evidence type="ECO:0000256" key="2">
    <source>
        <dbReference type="ARBA" id="ARBA00006679"/>
    </source>
</evidence>
<keyword evidence="5 7" id="KW-1133">Transmembrane helix</keyword>
<feature type="transmembrane region" description="Helical" evidence="7">
    <location>
        <begin position="65"/>
        <end position="82"/>
    </location>
</feature>
<gene>
    <name evidence="8" type="ORF">LIN78_07090</name>
</gene>
<keyword evidence="3" id="KW-1003">Cell membrane</keyword>
<dbReference type="PANTHER" id="PTHR33452">
    <property type="entry name" value="OXIDOREDUCTASE CATD-RELATED"/>
    <property type="match status" value="1"/>
</dbReference>
<dbReference type="PANTHER" id="PTHR33452:SF1">
    <property type="entry name" value="INNER MEMBRANE PROTEIN YPHA-RELATED"/>
    <property type="match status" value="1"/>
</dbReference>
<evidence type="ECO:0000256" key="3">
    <source>
        <dbReference type="ARBA" id="ARBA00022475"/>
    </source>
</evidence>
<keyword evidence="6 7" id="KW-0472">Membrane</keyword>
<dbReference type="InterPro" id="IPR051907">
    <property type="entry name" value="DoxX-like_oxidoreductase"/>
</dbReference>
<dbReference type="RefSeq" id="WP_227179946.1">
    <property type="nucleotide sequence ID" value="NZ_JAJBZT010000003.1"/>
</dbReference>
<name>A0ABS8D551_9NEIS</name>
<dbReference type="Pfam" id="PF07681">
    <property type="entry name" value="DoxX"/>
    <property type="match status" value="1"/>
</dbReference>
<dbReference type="EMBL" id="JAJBZT010000003">
    <property type="protein sequence ID" value="MCB6183307.1"/>
    <property type="molecule type" value="Genomic_DNA"/>
</dbReference>
<evidence type="ECO:0000256" key="7">
    <source>
        <dbReference type="SAM" id="Phobius"/>
    </source>
</evidence>
<evidence type="ECO:0000256" key="5">
    <source>
        <dbReference type="ARBA" id="ARBA00022989"/>
    </source>
</evidence>